<proteinExistence type="predicted"/>
<evidence type="ECO:0000313" key="1">
    <source>
        <dbReference type="EMBL" id="SFZ98845.1"/>
    </source>
</evidence>
<protein>
    <submittedName>
        <fullName evidence="1">Uncharacterized protein</fullName>
    </submittedName>
</protein>
<accession>A0A1W1EFN8</accession>
<organism evidence="1">
    <name type="scientific">hydrothermal vent metagenome</name>
    <dbReference type="NCBI Taxonomy" id="652676"/>
    <lineage>
        <taxon>unclassified sequences</taxon>
        <taxon>metagenomes</taxon>
        <taxon>ecological metagenomes</taxon>
    </lineage>
</organism>
<name>A0A1W1EFN8_9ZZZZ</name>
<gene>
    <name evidence="1" type="ORF">MNB_SV-5-91</name>
</gene>
<sequence>MKKIIMSMCLLSAMLFAGSQVLYSIDFSKQKDGNAMPWLKSKGFAFLLDSKELNLKFANNRLEFETSGKKAGLFGVHFEKSIPNVEYAIIEWGVERFPKGANWATGNNRVAIGAVFTLGTKKFSSGIPFIKSAPYFFGPFIGQKEKVGKEYLGALYKKSGRYYCIANGAGVQKTRFEIGEKFKSNFGKEMPPLTAFGFQMNTKNTTGGAKAFVKKITFYGSK</sequence>
<reference evidence="1" key="1">
    <citation type="submission" date="2016-10" db="EMBL/GenBank/DDBJ databases">
        <authorList>
            <person name="de Groot N.N."/>
        </authorList>
    </citation>
    <scope>NUCLEOTIDE SEQUENCE</scope>
</reference>
<dbReference type="EMBL" id="FPKX01000064">
    <property type="protein sequence ID" value="SFZ98845.1"/>
    <property type="molecule type" value="Genomic_DNA"/>
</dbReference>
<dbReference type="AlphaFoldDB" id="A0A1W1EFN8"/>